<comment type="caution">
    <text evidence="2">The sequence shown here is derived from an EMBL/GenBank/DDBJ whole genome shotgun (WGS) entry which is preliminary data.</text>
</comment>
<protein>
    <submittedName>
        <fullName evidence="2">Uncharacterized protein</fullName>
    </submittedName>
</protein>
<reference evidence="2" key="1">
    <citation type="submission" date="2020-09" db="EMBL/GenBank/DDBJ databases">
        <title>Comparative genome analyses of four rice-infecting Rhizoctonia solani isolates reveal extensive enrichment of homogalacturonan modification genes.</title>
        <authorList>
            <person name="Lee D.-Y."/>
            <person name="Jeon J."/>
            <person name="Kim K.-T."/>
            <person name="Cheong K."/>
            <person name="Song H."/>
            <person name="Choi G."/>
            <person name="Ko J."/>
            <person name="Opiyo S.O."/>
            <person name="Zuo S."/>
            <person name="Madhav S."/>
            <person name="Lee Y.-H."/>
            <person name="Wang G.-L."/>
        </authorList>
    </citation>
    <scope>NUCLEOTIDE SEQUENCE</scope>
    <source>
        <strain evidence="2">AG1-IA WGL</strain>
    </source>
</reference>
<feature type="compositionally biased region" description="Basic and acidic residues" evidence="1">
    <location>
        <begin position="110"/>
        <end position="125"/>
    </location>
</feature>
<dbReference type="EMBL" id="JACYCD010000053">
    <property type="protein sequence ID" value="KAF8705501.1"/>
    <property type="molecule type" value="Genomic_DNA"/>
</dbReference>
<feature type="region of interest" description="Disordered" evidence="1">
    <location>
        <begin position="53"/>
        <end position="125"/>
    </location>
</feature>
<feature type="compositionally biased region" description="Polar residues" evidence="1">
    <location>
        <begin position="97"/>
        <end position="109"/>
    </location>
</feature>
<accession>A0A8H7HR29</accession>
<proteinExistence type="predicted"/>
<dbReference type="AlphaFoldDB" id="A0A8H7HR29"/>
<feature type="compositionally biased region" description="Basic and acidic residues" evidence="1">
    <location>
        <begin position="56"/>
        <end position="67"/>
    </location>
</feature>
<feature type="compositionally biased region" description="Basic residues" evidence="1">
    <location>
        <begin position="9"/>
        <end position="18"/>
    </location>
</feature>
<evidence type="ECO:0000313" key="3">
    <source>
        <dbReference type="Proteomes" id="UP000602905"/>
    </source>
</evidence>
<evidence type="ECO:0000256" key="1">
    <source>
        <dbReference type="SAM" id="MobiDB-lite"/>
    </source>
</evidence>
<name>A0A8H7HR29_9AGAM</name>
<sequence length="125" mass="14298">MVQQQVYHSWKKRTRPNPHLRPAPDLNQTGVIRLTGQQPGEEAISTSPLQCLLSNRDGKRTGEEFPARDLGQGIEHHRMYASDRTRIAKDRRKSELPSKTTQEEPTLNSVRDDPDVRDATHHVVK</sequence>
<feature type="non-terminal residue" evidence="2">
    <location>
        <position position="1"/>
    </location>
</feature>
<gene>
    <name evidence="2" type="ORF">RHS03_05665</name>
</gene>
<dbReference type="Proteomes" id="UP000602905">
    <property type="component" value="Unassembled WGS sequence"/>
</dbReference>
<evidence type="ECO:0000313" key="2">
    <source>
        <dbReference type="EMBL" id="KAF8705501.1"/>
    </source>
</evidence>
<organism evidence="2 3">
    <name type="scientific">Rhizoctonia solani</name>
    <dbReference type="NCBI Taxonomy" id="456999"/>
    <lineage>
        <taxon>Eukaryota</taxon>
        <taxon>Fungi</taxon>
        <taxon>Dikarya</taxon>
        <taxon>Basidiomycota</taxon>
        <taxon>Agaricomycotina</taxon>
        <taxon>Agaricomycetes</taxon>
        <taxon>Cantharellales</taxon>
        <taxon>Ceratobasidiaceae</taxon>
        <taxon>Rhizoctonia</taxon>
    </lineage>
</organism>
<feature type="region of interest" description="Disordered" evidence="1">
    <location>
        <begin position="1"/>
        <end position="29"/>
    </location>
</feature>
<feature type="compositionally biased region" description="Basic and acidic residues" evidence="1">
    <location>
        <begin position="74"/>
        <end position="96"/>
    </location>
</feature>